<name>A0AAQ3NYF7_VIGMU</name>
<dbReference type="EMBL" id="CP144699">
    <property type="protein sequence ID" value="WVZ18200.1"/>
    <property type="molecule type" value="Genomic_DNA"/>
</dbReference>
<dbReference type="Proteomes" id="UP001374535">
    <property type="component" value="Chromosome 2"/>
</dbReference>
<proteinExistence type="predicted"/>
<sequence length="139" mass="14655">MLELLELNSTVDCSERLPEDSAIGFAFPSSPSTTFRSKSSQSCLGLEVSMFVSERFLSLSQYLRGDAGRKALVAADPFQPSVPSNCKGTPGNPGVGVGLEAETTGMGVDVVFTQTSISSEPTSLRSKPQGCFSELPPES</sequence>
<accession>A0AAQ3NYF7</accession>
<evidence type="ECO:0000256" key="1">
    <source>
        <dbReference type="SAM" id="MobiDB-lite"/>
    </source>
</evidence>
<feature type="compositionally biased region" description="Polar residues" evidence="1">
    <location>
        <begin position="117"/>
        <end position="126"/>
    </location>
</feature>
<dbReference type="AlphaFoldDB" id="A0AAQ3NYF7"/>
<feature type="region of interest" description="Disordered" evidence="1">
    <location>
        <begin position="117"/>
        <end position="139"/>
    </location>
</feature>
<reference evidence="2 3" key="1">
    <citation type="journal article" date="2023" name="Life. Sci Alliance">
        <title>Evolutionary insights into 3D genome organization and epigenetic landscape of Vigna mungo.</title>
        <authorList>
            <person name="Junaid A."/>
            <person name="Singh B."/>
            <person name="Bhatia S."/>
        </authorList>
    </citation>
    <scope>NUCLEOTIDE SEQUENCE [LARGE SCALE GENOMIC DNA]</scope>
    <source>
        <strain evidence="2">Urdbean</strain>
    </source>
</reference>
<gene>
    <name evidence="2" type="ORF">V8G54_005522</name>
</gene>
<organism evidence="2 3">
    <name type="scientific">Vigna mungo</name>
    <name type="common">Black gram</name>
    <name type="synonym">Phaseolus mungo</name>
    <dbReference type="NCBI Taxonomy" id="3915"/>
    <lineage>
        <taxon>Eukaryota</taxon>
        <taxon>Viridiplantae</taxon>
        <taxon>Streptophyta</taxon>
        <taxon>Embryophyta</taxon>
        <taxon>Tracheophyta</taxon>
        <taxon>Spermatophyta</taxon>
        <taxon>Magnoliopsida</taxon>
        <taxon>eudicotyledons</taxon>
        <taxon>Gunneridae</taxon>
        <taxon>Pentapetalae</taxon>
        <taxon>rosids</taxon>
        <taxon>fabids</taxon>
        <taxon>Fabales</taxon>
        <taxon>Fabaceae</taxon>
        <taxon>Papilionoideae</taxon>
        <taxon>50 kb inversion clade</taxon>
        <taxon>NPAAA clade</taxon>
        <taxon>indigoferoid/millettioid clade</taxon>
        <taxon>Phaseoleae</taxon>
        <taxon>Vigna</taxon>
    </lineage>
</organism>
<evidence type="ECO:0000313" key="2">
    <source>
        <dbReference type="EMBL" id="WVZ18200.1"/>
    </source>
</evidence>
<keyword evidence="3" id="KW-1185">Reference proteome</keyword>
<protein>
    <submittedName>
        <fullName evidence="2">Uncharacterized protein</fullName>
    </submittedName>
</protein>
<evidence type="ECO:0000313" key="3">
    <source>
        <dbReference type="Proteomes" id="UP001374535"/>
    </source>
</evidence>